<name>A0A813K0N8_POLGL</name>
<dbReference type="EMBL" id="CAJNNW010026735">
    <property type="protein sequence ID" value="CAE8687343.1"/>
    <property type="molecule type" value="Genomic_DNA"/>
</dbReference>
<comment type="caution">
    <text evidence="1">The sequence shown here is derived from an EMBL/GenBank/DDBJ whole genome shotgun (WGS) entry which is preliminary data.</text>
</comment>
<protein>
    <submittedName>
        <fullName evidence="1">Uncharacterized protein</fullName>
    </submittedName>
</protein>
<proteinExistence type="predicted"/>
<accession>A0A813K0N8</accession>
<evidence type="ECO:0000313" key="1">
    <source>
        <dbReference type="EMBL" id="CAE8687343.1"/>
    </source>
</evidence>
<dbReference type="Proteomes" id="UP000626109">
    <property type="component" value="Unassembled WGS sequence"/>
</dbReference>
<sequence>MSAEIAALEGTAQEGVPGISQKELDSLAAAEEGGALRIIIKPKAFTSYCSIVDCYRNN</sequence>
<dbReference type="AlphaFoldDB" id="A0A813K0N8"/>
<gene>
    <name evidence="1" type="ORF">PGLA2088_LOCUS25429</name>
</gene>
<reference evidence="1" key="1">
    <citation type="submission" date="2021-02" db="EMBL/GenBank/DDBJ databases">
        <authorList>
            <person name="Dougan E. K."/>
            <person name="Rhodes N."/>
            <person name="Thang M."/>
            <person name="Chan C."/>
        </authorList>
    </citation>
    <scope>NUCLEOTIDE SEQUENCE</scope>
</reference>
<organism evidence="1 2">
    <name type="scientific">Polarella glacialis</name>
    <name type="common">Dinoflagellate</name>
    <dbReference type="NCBI Taxonomy" id="89957"/>
    <lineage>
        <taxon>Eukaryota</taxon>
        <taxon>Sar</taxon>
        <taxon>Alveolata</taxon>
        <taxon>Dinophyceae</taxon>
        <taxon>Suessiales</taxon>
        <taxon>Suessiaceae</taxon>
        <taxon>Polarella</taxon>
    </lineage>
</organism>
<evidence type="ECO:0000313" key="2">
    <source>
        <dbReference type="Proteomes" id="UP000626109"/>
    </source>
</evidence>